<evidence type="ECO:0008006" key="3">
    <source>
        <dbReference type="Google" id="ProtNLM"/>
    </source>
</evidence>
<keyword evidence="2" id="KW-1185">Reference proteome</keyword>
<dbReference type="InterPro" id="IPR042262">
    <property type="entry name" value="CN_hydtase_beta_C"/>
</dbReference>
<dbReference type="InterPro" id="IPR008990">
    <property type="entry name" value="Elect_transpt_acc-like_dom_sf"/>
</dbReference>
<dbReference type="Proteomes" id="UP000278962">
    <property type="component" value="Unassembled WGS sequence"/>
</dbReference>
<dbReference type="OrthoDB" id="9811616at2"/>
<dbReference type="Gene3D" id="1.10.472.20">
    <property type="entry name" value="Nitrile hydratase, beta subunit"/>
    <property type="match status" value="1"/>
</dbReference>
<dbReference type="RefSeq" id="WP_121258488.1">
    <property type="nucleotide sequence ID" value="NZ_RBIL01000003.1"/>
</dbReference>
<dbReference type="AlphaFoldDB" id="A0A660L0Z5"/>
<sequence>MTQFSEPWQAEVHALATLLSDRGLLTWPEMSGRTSYLELLAAIEQVVVERGLTSDDELSSLRAAWDHAAHRTPHGTPIELTDADFHQR</sequence>
<organism evidence="1 2">
    <name type="scientific">Solirubrobacter pauli</name>
    <dbReference type="NCBI Taxonomy" id="166793"/>
    <lineage>
        <taxon>Bacteria</taxon>
        <taxon>Bacillati</taxon>
        <taxon>Actinomycetota</taxon>
        <taxon>Thermoleophilia</taxon>
        <taxon>Solirubrobacterales</taxon>
        <taxon>Solirubrobacteraceae</taxon>
        <taxon>Solirubrobacter</taxon>
    </lineage>
</organism>
<dbReference type="EMBL" id="RBIL01000003">
    <property type="protein sequence ID" value="RKQ84950.1"/>
    <property type="molecule type" value="Genomic_DNA"/>
</dbReference>
<reference evidence="1 2" key="1">
    <citation type="submission" date="2018-10" db="EMBL/GenBank/DDBJ databases">
        <title>Genomic Encyclopedia of Archaeal and Bacterial Type Strains, Phase II (KMG-II): from individual species to whole genera.</title>
        <authorList>
            <person name="Goeker M."/>
        </authorList>
    </citation>
    <scope>NUCLEOTIDE SEQUENCE [LARGE SCALE GENOMIC DNA]</scope>
    <source>
        <strain evidence="1 2">DSM 14954</strain>
    </source>
</reference>
<protein>
    <recommendedName>
        <fullName evidence="3">Nitrile hydratase accessory protein</fullName>
    </recommendedName>
</protein>
<name>A0A660L0Z5_9ACTN</name>
<evidence type="ECO:0000313" key="1">
    <source>
        <dbReference type="EMBL" id="RKQ84950.1"/>
    </source>
</evidence>
<accession>A0A660L0Z5</accession>
<gene>
    <name evidence="1" type="ORF">C8N24_6581</name>
</gene>
<comment type="caution">
    <text evidence="1">The sequence shown here is derived from an EMBL/GenBank/DDBJ whole genome shotgun (WGS) entry which is preliminary data.</text>
</comment>
<dbReference type="SUPFAM" id="SSF50090">
    <property type="entry name" value="Electron transport accessory proteins"/>
    <property type="match status" value="1"/>
</dbReference>
<proteinExistence type="predicted"/>
<evidence type="ECO:0000313" key="2">
    <source>
        <dbReference type="Proteomes" id="UP000278962"/>
    </source>
</evidence>